<dbReference type="GO" id="GO:0005789">
    <property type="term" value="C:endoplasmic reticulum membrane"/>
    <property type="evidence" value="ECO:0007669"/>
    <property type="project" value="UniProtKB-SubCell"/>
</dbReference>
<evidence type="ECO:0000256" key="3">
    <source>
        <dbReference type="ARBA" id="ARBA00022670"/>
    </source>
</evidence>
<keyword evidence="4 11" id="KW-0812">Transmembrane</keyword>
<evidence type="ECO:0000256" key="5">
    <source>
        <dbReference type="ARBA" id="ARBA00022801"/>
    </source>
</evidence>
<keyword evidence="6" id="KW-0256">Endoplasmic reticulum</keyword>
<comment type="similarity">
    <text evidence="2">Belongs to the peptidase U48 family.</text>
</comment>
<feature type="transmembrane region" description="Helical" evidence="11">
    <location>
        <begin position="227"/>
        <end position="246"/>
    </location>
</feature>
<evidence type="ECO:0000259" key="12">
    <source>
        <dbReference type="Pfam" id="PF02517"/>
    </source>
</evidence>
<proteinExistence type="inferred from homology"/>
<sequence>MDSTFTGDAVIGGDVSKSLAVIACTAMTILYVAILYAPTLILRLSSSDSFQSYMIRRFICAGISSVFSLIACSIILTIQWGKSHLSGVYGIRLDHIWQAVVFPLALTSLMYAGTLILNLLFLLDSGQEDRENGGSLSLDIIKNVVHEFIEAISSMASNNQAWCNYLVAPLTEELVFRACMIPLLLCGGFSTYTVVFLCPIFFSLAHLNHLLEQAQRSGSWLKALKIVGFQVGYTVIFGSYASFLFVRTGHLTAPLVAHIFCNYLGLPVIISRRTGMVTVASVAGLLGFIWLLFPLTSPHLYNAITDNCMCWHIYCTWS</sequence>
<evidence type="ECO:0000313" key="14">
    <source>
        <dbReference type="Proteomes" id="UP001152561"/>
    </source>
</evidence>
<evidence type="ECO:0000256" key="10">
    <source>
        <dbReference type="ARBA" id="ARBA00049729"/>
    </source>
</evidence>
<gene>
    <name evidence="13" type="ORF">K7X08_015611</name>
</gene>
<evidence type="ECO:0000256" key="1">
    <source>
        <dbReference type="ARBA" id="ARBA00004477"/>
    </source>
</evidence>
<dbReference type="GO" id="GO:0071586">
    <property type="term" value="P:CAAX-box protein processing"/>
    <property type="evidence" value="ECO:0007669"/>
    <property type="project" value="InterPro"/>
</dbReference>
<dbReference type="GO" id="GO:0004222">
    <property type="term" value="F:metalloendopeptidase activity"/>
    <property type="evidence" value="ECO:0007669"/>
    <property type="project" value="InterPro"/>
</dbReference>
<feature type="transmembrane region" description="Helical" evidence="11">
    <location>
        <begin position="183"/>
        <end position="207"/>
    </location>
</feature>
<accession>A0A9Q1LBS1</accession>
<keyword evidence="8 11" id="KW-0472">Membrane</keyword>
<organism evidence="13 14">
    <name type="scientific">Anisodus acutangulus</name>
    <dbReference type="NCBI Taxonomy" id="402998"/>
    <lineage>
        <taxon>Eukaryota</taxon>
        <taxon>Viridiplantae</taxon>
        <taxon>Streptophyta</taxon>
        <taxon>Embryophyta</taxon>
        <taxon>Tracheophyta</taxon>
        <taxon>Spermatophyta</taxon>
        <taxon>Magnoliopsida</taxon>
        <taxon>eudicotyledons</taxon>
        <taxon>Gunneridae</taxon>
        <taxon>Pentapetalae</taxon>
        <taxon>asterids</taxon>
        <taxon>lamiids</taxon>
        <taxon>Solanales</taxon>
        <taxon>Solanaceae</taxon>
        <taxon>Solanoideae</taxon>
        <taxon>Hyoscyameae</taxon>
        <taxon>Anisodus</taxon>
    </lineage>
</organism>
<evidence type="ECO:0000256" key="2">
    <source>
        <dbReference type="ARBA" id="ARBA00006897"/>
    </source>
</evidence>
<dbReference type="EC" id="3.4.26.1" evidence="10"/>
<feature type="transmembrane region" description="Helical" evidence="11">
    <location>
        <begin position="276"/>
        <end position="293"/>
    </location>
</feature>
<feature type="transmembrane region" description="Helical" evidence="11">
    <location>
        <begin position="100"/>
        <end position="123"/>
    </location>
</feature>
<dbReference type="OrthoDB" id="271604at2759"/>
<feature type="transmembrane region" description="Helical" evidence="11">
    <location>
        <begin position="253"/>
        <end position="270"/>
    </location>
</feature>
<evidence type="ECO:0000313" key="13">
    <source>
        <dbReference type="EMBL" id="KAJ8532722.1"/>
    </source>
</evidence>
<name>A0A9Q1LBS1_9SOLA</name>
<dbReference type="AlphaFoldDB" id="A0A9Q1LBS1"/>
<dbReference type="Proteomes" id="UP001152561">
    <property type="component" value="Unassembled WGS sequence"/>
</dbReference>
<feature type="transmembrane region" description="Helical" evidence="11">
    <location>
        <begin position="20"/>
        <end position="37"/>
    </location>
</feature>
<comment type="catalytic activity">
    <reaction evidence="9">
        <text>Hydrolyzes the peptide bond -P2-(S-farnesyl or geranylgeranyl)C-P1'-P2'-P3'-COOH where P1' and P2' are amino acids with aliphatic sidechains and P3' is any C-terminal residue.</text>
        <dbReference type="EC" id="3.4.26.1"/>
    </reaction>
</comment>
<dbReference type="EMBL" id="JAJAGQ010000020">
    <property type="protein sequence ID" value="KAJ8532722.1"/>
    <property type="molecule type" value="Genomic_DNA"/>
</dbReference>
<comment type="caution">
    <text evidence="13">The sequence shown here is derived from an EMBL/GenBank/DDBJ whole genome shotgun (WGS) entry which is preliminary data.</text>
</comment>
<keyword evidence="7 11" id="KW-1133">Transmembrane helix</keyword>
<feature type="transmembrane region" description="Helical" evidence="11">
    <location>
        <begin position="58"/>
        <end position="80"/>
    </location>
</feature>
<keyword evidence="3" id="KW-0645">Protease</keyword>
<dbReference type="PANTHER" id="PTHR13046:SF0">
    <property type="entry name" value="CAAX PRENYL PROTEASE 2"/>
    <property type="match status" value="1"/>
</dbReference>
<keyword evidence="5" id="KW-0378">Hydrolase</keyword>
<dbReference type="PANTHER" id="PTHR13046">
    <property type="entry name" value="PROTEASE U48 CAAX PRENYL PROTEASE RCE1"/>
    <property type="match status" value="1"/>
</dbReference>
<protein>
    <recommendedName>
        <fullName evidence="10">intramembrane prenyl-peptidase Rce1</fullName>
        <ecNumber evidence="10">3.4.26.1</ecNumber>
    </recommendedName>
</protein>
<feature type="domain" description="CAAX prenyl protease 2/Lysostaphin resistance protein A-like" evidence="12">
    <location>
        <begin position="162"/>
        <end position="264"/>
    </location>
</feature>
<evidence type="ECO:0000256" key="8">
    <source>
        <dbReference type="ARBA" id="ARBA00023136"/>
    </source>
</evidence>
<evidence type="ECO:0000256" key="9">
    <source>
        <dbReference type="ARBA" id="ARBA00047280"/>
    </source>
</evidence>
<keyword evidence="14" id="KW-1185">Reference proteome</keyword>
<evidence type="ECO:0000256" key="4">
    <source>
        <dbReference type="ARBA" id="ARBA00022692"/>
    </source>
</evidence>
<evidence type="ECO:0000256" key="11">
    <source>
        <dbReference type="SAM" id="Phobius"/>
    </source>
</evidence>
<dbReference type="InterPro" id="IPR039731">
    <property type="entry name" value="Rce1"/>
</dbReference>
<comment type="subcellular location">
    <subcellularLocation>
        <location evidence="1">Endoplasmic reticulum membrane</location>
        <topology evidence="1">Multi-pass membrane protein</topology>
    </subcellularLocation>
</comment>
<dbReference type="InterPro" id="IPR003675">
    <property type="entry name" value="Rce1/LyrA-like_dom"/>
</dbReference>
<evidence type="ECO:0000256" key="6">
    <source>
        <dbReference type="ARBA" id="ARBA00022824"/>
    </source>
</evidence>
<dbReference type="Pfam" id="PF02517">
    <property type="entry name" value="Rce1-like"/>
    <property type="match status" value="1"/>
</dbReference>
<evidence type="ECO:0000256" key="7">
    <source>
        <dbReference type="ARBA" id="ARBA00022989"/>
    </source>
</evidence>
<reference evidence="14" key="1">
    <citation type="journal article" date="2023" name="Proc. Natl. Acad. Sci. U.S.A.">
        <title>Genomic and structural basis for evolution of tropane alkaloid biosynthesis.</title>
        <authorList>
            <person name="Wanga Y.-J."/>
            <person name="Taina T."/>
            <person name="Yua J.-Y."/>
            <person name="Lia J."/>
            <person name="Xua B."/>
            <person name="Chenc J."/>
            <person name="D'Auriad J.C."/>
            <person name="Huanga J.-P."/>
            <person name="Huanga S.-X."/>
        </authorList>
    </citation>
    <scope>NUCLEOTIDE SEQUENCE [LARGE SCALE GENOMIC DNA]</scope>
    <source>
        <strain evidence="14">cv. KIB-2019</strain>
    </source>
</reference>